<accession>A0A2P2KY22</accession>
<reference evidence="1" key="1">
    <citation type="submission" date="2018-02" db="EMBL/GenBank/DDBJ databases">
        <title>Rhizophora mucronata_Transcriptome.</title>
        <authorList>
            <person name="Meera S.P."/>
            <person name="Sreeshan A."/>
            <person name="Augustine A."/>
        </authorList>
    </citation>
    <scope>NUCLEOTIDE SEQUENCE</scope>
    <source>
        <tissue evidence="1">Leaf</tissue>
    </source>
</reference>
<sequence>MAPQSHLGLPIVKRKKKQIMGSCTYAGILISWTQEEYNSESYHESAHSSSSHGCHCIFLNLVVEIKSKLNVWRETYLAISVSRYSC</sequence>
<organism evidence="1">
    <name type="scientific">Rhizophora mucronata</name>
    <name type="common">Asiatic mangrove</name>
    <dbReference type="NCBI Taxonomy" id="61149"/>
    <lineage>
        <taxon>Eukaryota</taxon>
        <taxon>Viridiplantae</taxon>
        <taxon>Streptophyta</taxon>
        <taxon>Embryophyta</taxon>
        <taxon>Tracheophyta</taxon>
        <taxon>Spermatophyta</taxon>
        <taxon>Magnoliopsida</taxon>
        <taxon>eudicotyledons</taxon>
        <taxon>Gunneridae</taxon>
        <taxon>Pentapetalae</taxon>
        <taxon>rosids</taxon>
        <taxon>fabids</taxon>
        <taxon>Malpighiales</taxon>
        <taxon>Rhizophoraceae</taxon>
        <taxon>Rhizophora</taxon>
    </lineage>
</organism>
<dbReference type="EMBL" id="GGEC01030137">
    <property type="protein sequence ID" value="MBX10621.1"/>
    <property type="molecule type" value="Transcribed_RNA"/>
</dbReference>
<evidence type="ECO:0000313" key="1">
    <source>
        <dbReference type="EMBL" id="MBX10621.1"/>
    </source>
</evidence>
<proteinExistence type="predicted"/>
<dbReference type="AlphaFoldDB" id="A0A2P2KY22"/>
<protein>
    <submittedName>
        <fullName evidence="1">Uncharacterized protein</fullName>
    </submittedName>
</protein>
<name>A0A2P2KY22_RHIMU</name>